<keyword evidence="1" id="KW-0812">Transmembrane</keyword>
<evidence type="ECO:0000256" key="1">
    <source>
        <dbReference type="SAM" id="Phobius"/>
    </source>
</evidence>
<dbReference type="Proteomes" id="UP000626697">
    <property type="component" value="Unassembled WGS sequence"/>
</dbReference>
<evidence type="ECO:0000313" key="2">
    <source>
        <dbReference type="EMBL" id="MBA9027837.1"/>
    </source>
</evidence>
<evidence type="ECO:0008006" key="4">
    <source>
        <dbReference type="Google" id="ProtNLM"/>
    </source>
</evidence>
<protein>
    <recommendedName>
        <fullName evidence="4">Group-specific protein</fullName>
    </recommendedName>
</protein>
<reference evidence="2 3" key="1">
    <citation type="submission" date="2020-08" db="EMBL/GenBank/DDBJ databases">
        <title>Genomic Encyclopedia of Type Strains, Phase IV (KMG-IV): sequencing the most valuable type-strain genomes for metagenomic binning, comparative biology and taxonomic classification.</title>
        <authorList>
            <person name="Goeker M."/>
        </authorList>
    </citation>
    <scope>NUCLEOTIDE SEQUENCE [LARGE SCALE GENOMIC DNA]</scope>
    <source>
        <strain evidence="2 3">DSM 105481</strain>
    </source>
</reference>
<accession>A0ABR6CU29</accession>
<feature type="transmembrane region" description="Helical" evidence="1">
    <location>
        <begin position="295"/>
        <end position="313"/>
    </location>
</feature>
<dbReference type="EMBL" id="JACJHX010000010">
    <property type="protein sequence ID" value="MBA9027837.1"/>
    <property type="molecule type" value="Genomic_DNA"/>
</dbReference>
<dbReference type="RefSeq" id="WP_182503175.1">
    <property type="nucleotide sequence ID" value="NZ_JACJHX010000010.1"/>
</dbReference>
<sequence>MEKKEADFPKVNKAKFQFIFPFMIKENQIEEFANKLMEMEFYFFDLNNTKQQHAYYGGSSVSHRSLERFFLPNLEPILFPQTYKRRESFRRFSKRTNLACKFSSKHLATDFIIDSIDVFICPFHIGLINIRVTMPEGLSYSDVLHFGDTFRVLEQILNDEESAKIGCKEKTYREVEDFIFNEMLQGMRHYIDENKIQATYFGSLPFFVDERMYVIGQLSLTEDSEISKKSLYRAGELNGYDSSGNSYLGALNLDYIERYYKLHVYDRWGEETYYIISENHFVCLTKASGSIQKELISQMYGQLFYSMLLCYYYKIVLLKLSHQHSVIDIEKDQSSTALLIVMIANFSAKFYFPEVNSTTTGKEIFQMTKDIFQIERLYQDVKETLYDLYQSQDKLSGKRQNALLQILTIYTVISGIFGMNLVIEDGKGNFSWNKFMSYTPSEFFVFFVTMSGLVISLILGVFFLQSWIKEHKRRNNKIF</sequence>
<name>A0ABR6CU29_9BACI</name>
<keyword evidence="1" id="KW-1133">Transmembrane helix</keyword>
<feature type="transmembrane region" description="Helical" evidence="1">
    <location>
        <begin position="402"/>
        <end position="423"/>
    </location>
</feature>
<gene>
    <name evidence="2" type="ORF">HNP81_003129</name>
</gene>
<evidence type="ECO:0000313" key="3">
    <source>
        <dbReference type="Proteomes" id="UP000626697"/>
    </source>
</evidence>
<organism evidence="2 3">
    <name type="scientific">Peribacillus huizhouensis</name>
    <dbReference type="NCBI Taxonomy" id="1501239"/>
    <lineage>
        <taxon>Bacteria</taxon>
        <taxon>Bacillati</taxon>
        <taxon>Bacillota</taxon>
        <taxon>Bacilli</taxon>
        <taxon>Bacillales</taxon>
        <taxon>Bacillaceae</taxon>
        <taxon>Peribacillus</taxon>
    </lineage>
</organism>
<proteinExistence type="predicted"/>
<keyword evidence="1" id="KW-0472">Membrane</keyword>
<comment type="caution">
    <text evidence="2">The sequence shown here is derived from an EMBL/GenBank/DDBJ whole genome shotgun (WGS) entry which is preliminary data.</text>
</comment>
<keyword evidence="3" id="KW-1185">Reference proteome</keyword>
<feature type="transmembrane region" description="Helical" evidence="1">
    <location>
        <begin position="443"/>
        <end position="464"/>
    </location>
</feature>